<keyword evidence="3" id="KW-1185">Reference proteome</keyword>
<feature type="transmembrane region" description="Helical" evidence="1">
    <location>
        <begin position="35"/>
        <end position="59"/>
    </location>
</feature>
<dbReference type="Proteomes" id="UP001236369">
    <property type="component" value="Unassembled WGS sequence"/>
</dbReference>
<evidence type="ECO:0000256" key="1">
    <source>
        <dbReference type="SAM" id="Phobius"/>
    </source>
</evidence>
<reference evidence="2 3" key="1">
    <citation type="submission" date="2023-07" db="EMBL/GenBank/DDBJ databases">
        <title>Genomic Encyclopedia of Type Strains, Phase IV (KMG-IV): sequencing the most valuable type-strain genomes for metagenomic binning, comparative biology and taxonomic classification.</title>
        <authorList>
            <person name="Goeker M."/>
        </authorList>
    </citation>
    <scope>NUCLEOTIDE SEQUENCE [LARGE SCALE GENOMIC DNA]</scope>
    <source>
        <strain evidence="2 3">DSM 19562</strain>
    </source>
</reference>
<gene>
    <name evidence="2" type="ORF">QO016_004761</name>
</gene>
<evidence type="ECO:0000313" key="3">
    <source>
        <dbReference type="Proteomes" id="UP001236369"/>
    </source>
</evidence>
<accession>A0ABU0HSB3</accession>
<sequence>MKWFLSGVLICGLALMAWGNSISNGPGSADERIAGAIPVLLGAGFIALDVVVAFVWLIFRA</sequence>
<keyword evidence="1" id="KW-0472">Membrane</keyword>
<protein>
    <submittedName>
        <fullName evidence="2">Uncharacterized protein</fullName>
    </submittedName>
</protein>
<proteinExistence type="predicted"/>
<dbReference type="EMBL" id="JAUSVV010000023">
    <property type="protein sequence ID" value="MDQ0445234.1"/>
    <property type="molecule type" value="Genomic_DNA"/>
</dbReference>
<keyword evidence="1" id="KW-1133">Transmembrane helix</keyword>
<evidence type="ECO:0000313" key="2">
    <source>
        <dbReference type="EMBL" id="MDQ0445234.1"/>
    </source>
</evidence>
<comment type="caution">
    <text evidence="2">The sequence shown here is derived from an EMBL/GenBank/DDBJ whole genome shotgun (WGS) entry which is preliminary data.</text>
</comment>
<keyword evidence="1" id="KW-0812">Transmembrane</keyword>
<name>A0ABU0HSB3_9HYPH</name>
<dbReference type="RefSeq" id="WP_238248722.1">
    <property type="nucleotide sequence ID" value="NZ_BPQX01000021.1"/>
</dbReference>
<organism evidence="2 3">
    <name type="scientific">Methylobacterium persicinum</name>
    <dbReference type="NCBI Taxonomy" id="374426"/>
    <lineage>
        <taxon>Bacteria</taxon>
        <taxon>Pseudomonadati</taxon>
        <taxon>Pseudomonadota</taxon>
        <taxon>Alphaproteobacteria</taxon>
        <taxon>Hyphomicrobiales</taxon>
        <taxon>Methylobacteriaceae</taxon>
        <taxon>Methylobacterium</taxon>
    </lineage>
</organism>